<dbReference type="AlphaFoldDB" id="A6GK52"/>
<comment type="caution">
    <text evidence="1">The sequence shown here is derived from an EMBL/GenBank/DDBJ whole genome shotgun (WGS) entry which is preliminary data.</text>
</comment>
<evidence type="ECO:0000313" key="1">
    <source>
        <dbReference type="EMBL" id="EDM73751.1"/>
    </source>
</evidence>
<gene>
    <name evidence="1" type="ORF">PPSIR1_15425</name>
</gene>
<proteinExistence type="predicted"/>
<dbReference type="RefSeq" id="WP_006977088.1">
    <property type="nucleotide sequence ID" value="NZ_ABCS01000180.1"/>
</dbReference>
<dbReference type="PROSITE" id="PS51257">
    <property type="entry name" value="PROKAR_LIPOPROTEIN"/>
    <property type="match status" value="1"/>
</dbReference>
<organism evidence="1 2">
    <name type="scientific">Plesiocystis pacifica SIR-1</name>
    <dbReference type="NCBI Taxonomy" id="391625"/>
    <lineage>
        <taxon>Bacteria</taxon>
        <taxon>Pseudomonadati</taxon>
        <taxon>Myxococcota</taxon>
        <taxon>Polyangia</taxon>
        <taxon>Nannocystales</taxon>
        <taxon>Nannocystaceae</taxon>
        <taxon>Plesiocystis</taxon>
    </lineage>
</organism>
<accession>A6GK52</accession>
<sequence length="151" mass="16399">MGAAARSFVIWALSLGLGGGALVACGPPSADGPTEDIDFEALREEACAAACSTMDACEPDRFEGQEPEDCFTRCTSLLPLLHEENQCGSRQIIWLECLGELSCEAYAAYDANEKLPRTDHDYSIPCIAEDDWKFPCDEDAPFDLEEPVSTP</sequence>
<name>A6GK52_9BACT</name>
<reference evidence="1 2" key="1">
    <citation type="submission" date="2007-06" db="EMBL/GenBank/DDBJ databases">
        <authorList>
            <person name="Shimkets L."/>
            <person name="Ferriera S."/>
            <person name="Johnson J."/>
            <person name="Kravitz S."/>
            <person name="Beeson K."/>
            <person name="Sutton G."/>
            <person name="Rogers Y.-H."/>
            <person name="Friedman R."/>
            <person name="Frazier M."/>
            <person name="Venter J.C."/>
        </authorList>
    </citation>
    <scope>NUCLEOTIDE SEQUENCE [LARGE SCALE GENOMIC DNA]</scope>
    <source>
        <strain evidence="1 2">SIR-1</strain>
    </source>
</reference>
<keyword evidence="2" id="KW-1185">Reference proteome</keyword>
<dbReference type="EMBL" id="ABCS01000180">
    <property type="protein sequence ID" value="EDM73751.1"/>
    <property type="molecule type" value="Genomic_DNA"/>
</dbReference>
<evidence type="ECO:0000313" key="2">
    <source>
        <dbReference type="Proteomes" id="UP000005801"/>
    </source>
</evidence>
<protein>
    <recommendedName>
        <fullName evidence="3">Lipoprotein</fullName>
    </recommendedName>
</protein>
<dbReference type="Proteomes" id="UP000005801">
    <property type="component" value="Unassembled WGS sequence"/>
</dbReference>
<evidence type="ECO:0008006" key="3">
    <source>
        <dbReference type="Google" id="ProtNLM"/>
    </source>
</evidence>
<dbReference type="STRING" id="391625.PPSIR1_15425"/>